<reference evidence="7 8" key="1">
    <citation type="submission" date="2019-06" db="EMBL/GenBank/DDBJ databases">
        <title>Sorghum-associated microbial communities from plants grown in Nebraska, USA.</title>
        <authorList>
            <person name="Schachtman D."/>
        </authorList>
    </citation>
    <scope>NUCLEOTIDE SEQUENCE [LARGE SCALE GENOMIC DNA]</scope>
    <source>
        <strain evidence="7 8">2482</strain>
    </source>
</reference>
<dbReference type="PANTHER" id="PTHR42681:SF1">
    <property type="entry name" value="MALONYL-COA-ACYL CARRIER PROTEIN TRANSACYLASE, MITOCHONDRIAL"/>
    <property type="match status" value="1"/>
</dbReference>
<dbReference type="SUPFAM" id="SSF52151">
    <property type="entry name" value="FabD/lysophospholipase-like"/>
    <property type="match status" value="1"/>
</dbReference>
<dbReference type="InterPro" id="IPR001227">
    <property type="entry name" value="Ac_transferase_dom_sf"/>
</dbReference>
<protein>
    <recommendedName>
        <fullName evidence="4">Malonyl CoA-acyl carrier protein transacylase</fullName>
        <ecNumber evidence="4">2.3.1.39</ecNumber>
    </recommendedName>
</protein>
<evidence type="ECO:0000256" key="3">
    <source>
        <dbReference type="ARBA" id="ARBA00048462"/>
    </source>
</evidence>
<dbReference type="SUPFAM" id="SSF55048">
    <property type="entry name" value="Probable ACP-binding domain of malonyl-CoA ACP transacylase"/>
    <property type="match status" value="1"/>
</dbReference>
<dbReference type="GO" id="GO:0004314">
    <property type="term" value="F:[acyl-carrier-protein] S-malonyltransferase activity"/>
    <property type="evidence" value="ECO:0007669"/>
    <property type="project" value="UniProtKB-EC"/>
</dbReference>
<comment type="similarity">
    <text evidence="4">Belongs to the fabD family.</text>
</comment>
<dbReference type="InterPro" id="IPR016035">
    <property type="entry name" value="Acyl_Trfase/lysoPLipase"/>
</dbReference>
<dbReference type="InterPro" id="IPR050858">
    <property type="entry name" value="Mal-CoA-ACP_Trans/PKS_FabD"/>
</dbReference>
<dbReference type="GO" id="GO:0006633">
    <property type="term" value="P:fatty acid biosynthetic process"/>
    <property type="evidence" value="ECO:0007669"/>
    <property type="project" value="TreeGrafter"/>
</dbReference>
<gene>
    <name evidence="7" type="ORF">FB550_110226</name>
</gene>
<evidence type="ECO:0000313" key="7">
    <source>
        <dbReference type="EMBL" id="TWD97617.1"/>
    </source>
</evidence>
<dbReference type="InterPro" id="IPR024925">
    <property type="entry name" value="Malonyl_CoA-ACP_transAc"/>
</dbReference>
<keyword evidence="1 4" id="KW-0808">Transferase</keyword>
<dbReference type="Pfam" id="PF00698">
    <property type="entry name" value="Acyl_transf_1"/>
    <property type="match status" value="1"/>
</dbReference>
<name>A0A561D2X3_9BACI</name>
<dbReference type="SMART" id="SM00827">
    <property type="entry name" value="PKS_AT"/>
    <property type="match status" value="1"/>
</dbReference>
<evidence type="ECO:0000256" key="4">
    <source>
        <dbReference type="PIRNR" id="PIRNR000446"/>
    </source>
</evidence>
<feature type="active site" evidence="5">
    <location>
        <position position="187"/>
    </location>
</feature>
<comment type="caution">
    <text evidence="7">The sequence shown here is derived from an EMBL/GenBank/DDBJ whole genome shotgun (WGS) entry which is preliminary data.</text>
</comment>
<keyword evidence="8" id="KW-1185">Reference proteome</keyword>
<evidence type="ECO:0000259" key="6">
    <source>
        <dbReference type="SMART" id="SM00827"/>
    </source>
</evidence>
<feature type="active site" evidence="5">
    <location>
        <position position="78"/>
    </location>
</feature>
<dbReference type="PANTHER" id="PTHR42681">
    <property type="entry name" value="MALONYL-COA-ACYL CARRIER PROTEIN TRANSACYLASE, MITOCHONDRIAL"/>
    <property type="match status" value="1"/>
</dbReference>
<dbReference type="EMBL" id="VIVN01000010">
    <property type="protein sequence ID" value="TWD97617.1"/>
    <property type="molecule type" value="Genomic_DNA"/>
</dbReference>
<dbReference type="PIRSF" id="PIRSF000446">
    <property type="entry name" value="Mct"/>
    <property type="match status" value="1"/>
</dbReference>
<dbReference type="GO" id="GO:0005829">
    <property type="term" value="C:cytosol"/>
    <property type="evidence" value="ECO:0007669"/>
    <property type="project" value="TreeGrafter"/>
</dbReference>
<dbReference type="Gene3D" id="3.30.70.250">
    <property type="entry name" value="Malonyl-CoA ACP transacylase, ACP-binding"/>
    <property type="match status" value="1"/>
</dbReference>
<dbReference type="InterPro" id="IPR016036">
    <property type="entry name" value="Malonyl_transacylase_ACP-bd"/>
</dbReference>
<accession>A0A561D2X3</accession>
<evidence type="ECO:0000256" key="5">
    <source>
        <dbReference type="PIRSR" id="PIRSR000446-1"/>
    </source>
</evidence>
<organism evidence="7 8">
    <name type="scientific">Neobacillus bataviensis</name>
    <dbReference type="NCBI Taxonomy" id="220685"/>
    <lineage>
        <taxon>Bacteria</taxon>
        <taxon>Bacillati</taxon>
        <taxon>Bacillota</taxon>
        <taxon>Bacilli</taxon>
        <taxon>Bacillales</taxon>
        <taxon>Bacillaceae</taxon>
        <taxon>Neobacillus</taxon>
    </lineage>
</organism>
<dbReference type="Gene3D" id="3.40.366.10">
    <property type="entry name" value="Malonyl-Coenzyme A Acyl Carrier Protein, domain 2"/>
    <property type="match status" value="1"/>
</dbReference>
<keyword evidence="2 4" id="KW-0012">Acyltransferase</keyword>
<dbReference type="AlphaFoldDB" id="A0A561D2X3"/>
<dbReference type="InterPro" id="IPR014043">
    <property type="entry name" value="Acyl_transferase_dom"/>
</dbReference>
<proteinExistence type="inferred from homology"/>
<dbReference type="EC" id="2.3.1.39" evidence="4"/>
<sequence>MKIVFTFPGQGAQIPGMLQDVPHYVKKAERIIGASILDDEKAFQSTIWIQLALFLKGVAVAERLIEKNVCPQFVAGHSIGAFAAAVISGVLTFEDALKMVWHRAKRMDEAYPEGYGMGVICGLTEREVKKAVDLAYHVQFPVHLSNINAEQQIAVSGSWQGIEKAFQFAKQFGAQKTTILQVPIPSHSPLMAELSEELLDLISKVPLNDANIPYLANRTGRMLSDKNKISEDLALNVAFPVRWNDMTEVCVESGADCFIEMPPGHVLSNLVKQAHETTRQIVVDEVGLEATQYLIKKWKEQDE</sequence>
<feature type="domain" description="Malonyl-CoA:ACP transacylase (MAT)" evidence="6">
    <location>
        <begin position="6"/>
        <end position="298"/>
    </location>
</feature>
<dbReference type="Proteomes" id="UP000319671">
    <property type="component" value="Unassembled WGS sequence"/>
</dbReference>
<evidence type="ECO:0000313" key="8">
    <source>
        <dbReference type="Proteomes" id="UP000319671"/>
    </source>
</evidence>
<evidence type="ECO:0000256" key="2">
    <source>
        <dbReference type="ARBA" id="ARBA00023315"/>
    </source>
</evidence>
<evidence type="ECO:0000256" key="1">
    <source>
        <dbReference type="ARBA" id="ARBA00022679"/>
    </source>
</evidence>
<comment type="catalytic activity">
    <reaction evidence="3 4">
        <text>holo-[ACP] + malonyl-CoA = malonyl-[ACP] + CoA</text>
        <dbReference type="Rhea" id="RHEA:41792"/>
        <dbReference type="Rhea" id="RHEA-COMP:9623"/>
        <dbReference type="Rhea" id="RHEA-COMP:9685"/>
        <dbReference type="ChEBI" id="CHEBI:57287"/>
        <dbReference type="ChEBI" id="CHEBI:57384"/>
        <dbReference type="ChEBI" id="CHEBI:64479"/>
        <dbReference type="ChEBI" id="CHEBI:78449"/>
        <dbReference type="EC" id="2.3.1.39"/>
    </reaction>
</comment>